<keyword evidence="3" id="KW-1003">Cell membrane</keyword>
<evidence type="ECO:0000313" key="10">
    <source>
        <dbReference type="Proteomes" id="UP000245469"/>
    </source>
</evidence>
<dbReference type="OrthoDB" id="9770347at2"/>
<comment type="similarity">
    <text evidence="2">Belongs to the polysaccharide synthase family.</text>
</comment>
<dbReference type="CDD" id="cd13127">
    <property type="entry name" value="MATE_tuaB_like"/>
    <property type="match status" value="1"/>
</dbReference>
<comment type="caution">
    <text evidence="9">The sequence shown here is derived from an EMBL/GenBank/DDBJ whole genome shotgun (WGS) entry which is preliminary data.</text>
</comment>
<feature type="transmembrane region" description="Helical" evidence="8">
    <location>
        <begin position="308"/>
        <end position="332"/>
    </location>
</feature>
<dbReference type="Proteomes" id="UP000245469">
    <property type="component" value="Unassembled WGS sequence"/>
</dbReference>
<keyword evidence="5 8" id="KW-1133">Transmembrane helix</keyword>
<feature type="transmembrane region" description="Helical" evidence="8">
    <location>
        <begin position="376"/>
        <end position="394"/>
    </location>
</feature>
<evidence type="ECO:0000256" key="1">
    <source>
        <dbReference type="ARBA" id="ARBA00004651"/>
    </source>
</evidence>
<dbReference type="EMBL" id="QGDQ01000029">
    <property type="protein sequence ID" value="PWJ48642.1"/>
    <property type="molecule type" value="Genomic_DNA"/>
</dbReference>
<comment type="subcellular location">
    <subcellularLocation>
        <location evidence="1">Cell membrane</location>
        <topology evidence="1">Multi-pass membrane protein</topology>
    </subcellularLocation>
</comment>
<evidence type="ECO:0000256" key="7">
    <source>
        <dbReference type="SAM" id="MobiDB-lite"/>
    </source>
</evidence>
<dbReference type="Pfam" id="PF13440">
    <property type="entry name" value="Polysacc_synt_3"/>
    <property type="match status" value="1"/>
</dbReference>
<feature type="transmembrane region" description="Helical" evidence="8">
    <location>
        <begin position="344"/>
        <end position="364"/>
    </location>
</feature>
<proteinExistence type="inferred from homology"/>
<gene>
    <name evidence="9" type="ORF">BXY45_12923</name>
</gene>
<dbReference type="GO" id="GO:0005886">
    <property type="term" value="C:plasma membrane"/>
    <property type="evidence" value="ECO:0007669"/>
    <property type="project" value="UniProtKB-SubCell"/>
</dbReference>
<feature type="transmembrane region" description="Helical" evidence="8">
    <location>
        <begin position="400"/>
        <end position="418"/>
    </location>
</feature>
<feature type="transmembrane region" description="Helical" evidence="8">
    <location>
        <begin position="462"/>
        <end position="487"/>
    </location>
</feature>
<evidence type="ECO:0000313" key="9">
    <source>
        <dbReference type="EMBL" id="PWJ48642.1"/>
    </source>
</evidence>
<accession>A0A315ZTJ9</accession>
<dbReference type="PANTHER" id="PTHR30250">
    <property type="entry name" value="PST FAMILY PREDICTED COLANIC ACID TRANSPORTER"/>
    <property type="match status" value="1"/>
</dbReference>
<evidence type="ECO:0000256" key="6">
    <source>
        <dbReference type="ARBA" id="ARBA00023136"/>
    </source>
</evidence>
<evidence type="ECO:0000256" key="3">
    <source>
        <dbReference type="ARBA" id="ARBA00022475"/>
    </source>
</evidence>
<feature type="transmembrane region" description="Helical" evidence="8">
    <location>
        <begin position="100"/>
        <end position="122"/>
    </location>
</feature>
<protein>
    <submittedName>
        <fullName evidence="9">PST family polysaccharide transporter</fullName>
    </submittedName>
</protein>
<evidence type="ECO:0000256" key="4">
    <source>
        <dbReference type="ARBA" id="ARBA00022692"/>
    </source>
</evidence>
<evidence type="ECO:0000256" key="5">
    <source>
        <dbReference type="ARBA" id="ARBA00022989"/>
    </source>
</evidence>
<dbReference type="PANTHER" id="PTHR30250:SF10">
    <property type="entry name" value="LIPOPOLYSACCHARIDE BIOSYNTHESIS PROTEIN WZXC"/>
    <property type="match status" value="1"/>
</dbReference>
<sequence length="517" mass="54065">MTTTPARAASGDNAEEQAPPVTGRRAARGAVVTSAGQAVRIVIQLAGIVILARLLDPSDYGVVTMVVAITGIGEVLRDFGLSSAAVQARTLSLAERTNLFWFNTASGALLTLLAFAASWPIAAAYGDPRLQLIGAAMSVTFILNGLATQHRADLTRKMRFVALSGVDVSAQLVGLTVAIIAAAAGASYWALVLQQVVAAAVQLVVAVCSTRWIPGPPRRDTSLRPFLSFGSSLAAVQMLGYASRNVDSVVIGATAGPAALGLYNRAFQLMMMPLLQINAPSTRVALPTLSRLQDDPVRFAAFVRTGQATLLSITSLVLALVAAQADAVVQLALGPAWSGVVEPFRILAVAGFAATAGYATYWVILAKGLTTANLKFALVARPLMILCICAGGLWGVTGVATAYAVSSLVLWPIQLSWLGRFSDAPTRMMFLNGLRIFVAYTFAAVVSWGTTFLLREQLSGSAAAALLVGGLALLLAVGIIAAVVPAFRRDLGHLLLVARRVGGRRRVSRSQATTGEE</sequence>
<feature type="transmembrane region" description="Helical" evidence="8">
    <location>
        <begin position="196"/>
        <end position="214"/>
    </location>
</feature>
<feature type="region of interest" description="Disordered" evidence="7">
    <location>
        <begin position="1"/>
        <end position="25"/>
    </location>
</feature>
<keyword evidence="10" id="KW-1185">Reference proteome</keyword>
<feature type="transmembrane region" description="Helical" evidence="8">
    <location>
        <begin position="168"/>
        <end position="190"/>
    </location>
</feature>
<keyword evidence="4 8" id="KW-0812">Transmembrane</keyword>
<dbReference type="RefSeq" id="WP_109775996.1">
    <property type="nucleotide sequence ID" value="NZ_QGDQ01000029.1"/>
</dbReference>
<keyword evidence="6 8" id="KW-0472">Membrane</keyword>
<organism evidence="9 10">
    <name type="scientific">Quadrisphaera granulorum</name>
    <dbReference type="NCBI Taxonomy" id="317664"/>
    <lineage>
        <taxon>Bacteria</taxon>
        <taxon>Bacillati</taxon>
        <taxon>Actinomycetota</taxon>
        <taxon>Actinomycetes</taxon>
        <taxon>Kineosporiales</taxon>
        <taxon>Kineosporiaceae</taxon>
        <taxon>Quadrisphaera</taxon>
    </lineage>
</organism>
<feature type="transmembrane region" description="Helical" evidence="8">
    <location>
        <begin position="430"/>
        <end position="450"/>
    </location>
</feature>
<evidence type="ECO:0000256" key="8">
    <source>
        <dbReference type="SAM" id="Phobius"/>
    </source>
</evidence>
<name>A0A315ZTJ9_9ACTN</name>
<feature type="transmembrane region" description="Helical" evidence="8">
    <location>
        <begin position="128"/>
        <end position="147"/>
    </location>
</feature>
<dbReference type="AlphaFoldDB" id="A0A315ZTJ9"/>
<reference evidence="9 10" key="1">
    <citation type="submission" date="2018-03" db="EMBL/GenBank/DDBJ databases">
        <title>Genomic Encyclopedia of Archaeal and Bacterial Type Strains, Phase II (KMG-II): from individual species to whole genera.</title>
        <authorList>
            <person name="Goeker M."/>
        </authorList>
    </citation>
    <scope>NUCLEOTIDE SEQUENCE [LARGE SCALE GENOMIC DNA]</scope>
    <source>
        <strain evidence="9 10">DSM 44889</strain>
    </source>
</reference>
<evidence type="ECO:0000256" key="2">
    <source>
        <dbReference type="ARBA" id="ARBA00007430"/>
    </source>
</evidence>
<dbReference type="InterPro" id="IPR050833">
    <property type="entry name" value="Poly_Biosynth_Transport"/>
</dbReference>